<dbReference type="STRING" id="75743.A0A401QED5"/>
<protein>
    <recommendedName>
        <fullName evidence="4">Ribosomal RNA methyltransferase FtsJ domain-containing protein</fullName>
    </recommendedName>
</protein>
<accession>A0A401QED5</accession>
<keyword evidence="3" id="KW-0949">S-adenosyl-L-methionine</keyword>
<dbReference type="EMBL" id="BFAA01048439">
    <property type="protein sequence ID" value="GCB83759.1"/>
    <property type="molecule type" value="Genomic_DNA"/>
</dbReference>
<dbReference type="InterPro" id="IPR050082">
    <property type="entry name" value="RNA_methyltr_RlmE"/>
</dbReference>
<keyword evidence="6" id="KW-1185">Reference proteome</keyword>
<dbReference type="AlphaFoldDB" id="A0A401QED5"/>
<reference evidence="5 6" key="1">
    <citation type="journal article" date="2018" name="Nat. Ecol. Evol.">
        <title>Shark genomes provide insights into elasmobranch evolution and the origin of vertebrates.</title>
        <authorList>
            <person name="Hara Y"/>
            <person name="Yamaguchi K"/>
            <person name="Onimaru K"/>
            <person name="Kadota M"/>
            <person name="Koyanagi M"/>
            <person name="Keeley SD"/>
            <person name="Tatsumi K"/>
            <person name="Tanaka K"/>
            <person name="Motone F"/>
            <person name="Kageyama Y"/>
            <person name="Nozu R"/>
            <person name="Adachi N"/>
            <person name="Nishimura O"/>
            <person name="Nakagawa R"/>
            <person name="Tanegashima C"/>
            <person name="Kiyatake I"/>
            <person name="Matsumoto R"/>
            <person name="Murakumo K"/>
            <person name="Nishida K"/>
            <person name="Terakita A"/>
            <person name="Kuratani S"/>
            <person name="Sato K"/>
            <person name="Hyodo S Kuraku.S."/>
        </authorList>
    </citation>
    <scope>NUCLEOTIDE SEQUENCE [LARGE SCALE GENOMIC DNA]</scope>
</reference>
<dbReference type="PANTHER" id="PTHR10920">
    <property type="entry name" value="RIBOSOMAL RNA METHYLTRANSFERASE"/>
    <property type="match status" value="1"/>
</dbReference>
<evidence type="ECO:0000256" key="1">
    <source>
        <dbReference type="ARBA" id="ARBA00022603"/>
    </source>
</evidence>
<dbReference type="InterPro" id="IPR029063">
    <property type="entry name" value="SAM-dependent_MTases_sf"/>
</dbReference>
<keyword evidence="1" id="KW-0489">Methyltransferase</keyword>
<dbReference type="Gene3D" id="3.40.50.150">
    <property type="entry name" value="Vaccinia Virus protein VP39"/>
    <property type="match status" value="1"/>
</dbReference>
<dbReference type="GO" id="GO:0008175">
    <property type="term" value="F:tRNA methyltransferase activity"/>
    <property type="evidence" value="ECO:0007669"/>
    <property type="project" value="TreeGrafter"/>
</dbReference>
<dbReference type="GO" id="GO:0002181">
    <property type="term" value="P:cytoplasmic translation"/>
    <property type="evidence" value="ECO:0007669"/>
    <property type="project" value="TreeGrafter"/>
</dbReference>
<dbReference type="InterPro" id="IPR002877">
    <property type="entry name" value="RNA_MeTrfase_FtsJ_dom"/>
</dbReference>
<dbReference type="OrthoDB" id="289250at2759"/>
<feature type="domain" description="Ribosomal RNA methyltransferase FtsJ" evidence="4">
    <location>
        <begin position="3"/>
        <end position="52"/>
    </location>
</feature>
<evidence type="ECO:0000313" key="5">
    <source>
        <dbReference type="EMBL" id="GCB83759.1"/>
    </source>
</evidence>
<organism evidence="5 6">
    <name type="scientific">Scyliorhinus torazame</name>
    <name type="common">Cloudy catshark</name>
    <name type="synonym">Catulus torazame</name>
    <dbReference type="NCBI Taxonomy" id="75743"/>
    <lineage>
        <taxon>Eukaryota</taxon>
        <taxon>Metazoa</taxon>
        <taxon>Chordata</taxon>
        <taxon>Craniata</taxon>
        <taxon>Vertebrata</taxon>
        <taxon>Chondrichthyes</taxon>
        <taxon>Elasmobranchii</taxon>
        <taxon>Galeomorphii</taxon>
        <taxon>Galeoidea</taxon>
        <taxon>Carcharhiniformes</taxon>
        <taxon>Scyliorhinidae</taxon>
        <taxon>Scyliorhinus</taxon>
    </lineage>
</organism>
<comment type="caution">
    <text evidence="5">The sequence shown here is derived from an EMBL/GenBank/DDBJ whole genome shotgun (WGS) entry which is preliminary data.</text>
</comment>
<dbReference type="Proteomes" id="UP000288216">
    <property type="component" value="Unassembled WGS sequence"/>
</dbReference>
<dbReference type="PANTHER" id="PTHR10920:SF12">
    <property type="entry name" value="TRNA (CYTIDINE(32)_GUANOSINE(34)-2'-O)-METHYLTRANSFERASE-RELATED"/>
    <property type="match status" value="1"/>
</dbReference>
<gene>
    <name evidence="5" type="ORF">scyTo_0024499</name>
</gene>
<sequence length="82" mass="8858">MAPLPGVIQIQGDITKVSTAQEIIKHFEGQAADLVVCDGAPDGTVTGPESQAVRERVTQYFGAILGRDRVHRTNTNRNLTLN</sequence>
<evidence type="ECO:0000259" key="4">
    <source>
        <dbReference type="Pfam" id="PF01728"/>
    </source>
</evidence>
<evidence type="ECO:0000256" key="2">
    <source>
        <dbReference type="ARBA" id="ARBA00022679"/>
    </source>
</evidence>
<keyword evidence="2" id="KW-0808">Transferase</keyword>
<proteinExistence type="predicted"/>
<dbReference type="GO" id="GO:0030488">
    <property type="term" value="P:tRNA methylation"/>
    <property type="evidence" value="ECO:0007669"/>
    <property type="project" value="TreeGrafter"/>
</dbReference>
<dbReference type="GO" id="GO:0005737">
    <property type="term" value="C:cytoplasm"/>
    <property type="evidence" value="ECO:0007669"/>
    <property type="project" value="TreeGrafter"/>
</dbReference>
<name>A0A401QED5_SCYTO</name>
<evidence type="ECO:0000313" key="6">
    <source>
        <dbReference type="Proteomes" id="UP000288216"/>
    </source>
</evidence>
<evidence type="ECO:0000256" key="3">
    <source>
        <dbReference type="ARBA" id="ARBA00022691"/>
    </source>
</evidence>
<dbReference type="Pfam" id="PF01728">
    <property type="entry name" value="FtsJ"/>
    <property type="match status" value="1"/>
</dbReference>